<dbReference type="PATRIC" id="fig|1233171.3.peg.1606"/>
<dbReference type="Pfam" id="PF17482">
    <property type="entry name" value="Phage_sheath_1C"/>
    <property type="match status" value="1"/>
</dbReference>
<dbReference type="Pfam" id="PF04984">
    <property type="entry name" value="Phage_sheath_1"/>
    <property type="match status" value="1"/>
</dbReference>
<protein>
    <submittedName>
        <fullName evidence="4">Phage tail sheath family protein</fullName>
    </submittedName>
</protein>
<dbReference type="Gene3D" id="3.30.1370.220">
    <property type="match status" value="1"/>
</dbReference>
<evidence type="ECO:0000313" key="4">
    <source>
        <dbReference type="EMBL" id="EQK42771.1"/>
    </source>
</evidence>
<dbReference type="AlphaFoldDB" id="T4VPT3"/>
<evidence type="ECO:0000259" key="3">
    <source>
        <dbReference type="Pfam" id="PF17482"/>
    </source>
</evidence>
<comment type="caution">
    <text evidence="4">The sequence shown here is derived from an EMBL/GenBank/DDBJ whole genome shotgun (WGS) entry which is preliminary data.</text>
</comment>
<evidence type="ECO:0000313" key="5">
    <source>
        <dbReference type="Proteomes" id="UP000015688"/>
    </source>
</evidence>
<reference evidence="4 5" key="1">
    <citation type="submission" date="2013-06" db="EMBL/GenBank/DDBJ databases">
        <authorList>
            <person name="Walk S."/>
            <person name="Aronoff D."/>
            <person name="Young V.Y."/>
            <person name="Marsh J."/>
            <person name="Harrison L."/>
            <person name="Daugherty S.C."/>
            <person name="Shefchek K.A."/>
            <person name="Hine E.E."/>
            <person name="Tallon L.J."/>
            <person name="Sadzewicz L.K."/>
            <person name="Rasko D.A."/>
        </authorList>
    </citation>
    <scope>NUCLEOTIDE SEQUENCE [LARGE SCALE GENOMIC DNA]</scope>
    <source>
        <strain evidence="4 5">ATCC 638</strain>
    </source>
</reference>
<evidence type="ECO:0000259" key="2">
    <source>
        <dbReference type="Pfam" id="PF04984"/>
    </source>
</evidence>
<name>T4VPT3_PARBF</name>
<feature type="domain" description="Tail sheath protein subtilisin-like" evidence="2">
    <location>
        <begin position="83"/>
        <end position="224"/>
    </location>
</feature>
<sequence length="353" mass="39562">MTGLPSINIEFKKRASTLVSRGSKGVVALVLRDATNNGVKYITDDYDIPTTFSDDNQKYIKLCLVGNVYKPRKIVISTINADSDIQTALDLLELEEFDYLAVPSIQTDEKVKVKTFINKMRTDIKYKARCVMNDASDAEYVVNFSTNDIVMEKFGNLSNAEFCCFVAGFIAGTPMSQSITYAVPNGVTGIPVQTKIEAGNKVKAGELLLIKEAGSIRFARGINSLTTLTDTKTEDFQKIKLMDIMDLMFNDMRGLAIKNYIGKMPNSYDNKCKLIIGYNSYLDVLVGDELVENDYFVGINIEKQKNYLKSIGIDVDDMTEQEIKEENTKDKVFLKVKCNLIDSTEEIDMDVEI</sequence>
<dbReference type="Gene3D" id="3.40.50.11790">
    <property type="match status" value="1"/>
</dbReference>
<dbReference type="RefSeq" id="WP_021432885.1">
    <property type="nucleotide sequence ID" value="NZ_AVNC01000015.1"/>
</dbReference>
<dbReference type="Proteomes" id="UP000015688">
    <property type="component" value="Unassembled WGS sequence"/>
</dbReference>
<dbReference type="GeneID" id="67472562"/>
<evidence type="ECO:0000256" key="1">
    <source>
        <dbReference type="ARBA" id="ARBA00008005"/>
    </source>
</evidence>
<dbReference type="EMBL" id="AVNC01000015">
    <property type="protein sequence ID" value="EQK42771.1"/>
    <property type="molecule type" value="Genomic_DNA"/>
</dbReference>
<comment type="similarity">
    <text evidence="1">Belongs to the myoviridae tail sheath protein family.</text>
</comment>
<organism evidence="4 5">
    <name type="scientific">Paraclostridium bifermentans ATCC 638 = DSM 14991</name>
    <dbReference type="NCBI Taxonomy" id="1233171"/>
    <lineage>
        <taxon>Bacteria</taxon>
        <taxon>Bacillati</taxon>
        <taxon>Bacillota</taxon>
        <taxon>Clostridia</taxon>
        <taxon>Peptostreptococcales</taxon>
        <taxon>Peptostreptococcaceae</taxon>
        <taxon>Paraclostridium</taxon>
    </lineage>
</organism>
<dbReference type="InterPro" id="IPR020287">
    <property type="entry name" value="Tail_sheath_C"/>
</dbReference>
<gene>
    <name evidence="4" type="ORF">C672_1715</name>
</gene>
<feature type="domain" description="Tail sheath protein C-terminal" evidence="3">
    <location>
        <begin position="231"/>
        <end position="353"/>
    </location>
</feature>
<accession>T4VPT3</accession>
<proteinExistence type="inferred from homology"/>
<dbReference type="InterPro" id="IPR035089">
    <property type="entry name" value="Phage_sheath_subtilisin"/>
</dbReference>